<feature type="domain" description="Secretion system C-terminal sorting" evidence="1">
    <location>
        <begin position="138"/>
        <end position="213"/>
    </location>
</feature>
<comment type="caution">
    <text evidence="2">The sequence shown here is derived from an EMBL/GenBank/DDBJ whole genome shotgun (WGS) entry which is preliminary data.</text>
</comment>
<gene>
    <name evidence="2" type="ORF">K0O23_18005</name>
</gene>
<accession>A0ABS7CZ63</accession>
<evidence type="ECO:0000259" key="1">
    <source>
        <dbReference type="Pfam" id="PF18962"/>
    </source>
</evidence>
<organism evidence="2 3">
    <name type="scientific">Pontibacter aydingkolensis</name>
    <dbReference type="NCBI Taxonomy" id="1911536"/>
    <lineage>
        <taxon>Bacteria</taxon>
        <taxon>Pseudomonadati</taxon>
        <taxon>Bacteroidota</taxon>
        <taxon>Cytophagia</taxon>
        <taxon>Cytophagales</taxon>
        <taxon>Hymenobacteraceae</taxon>
        <taxon>Pontibacter</taxon>
    </lineage>
</organism>
<sequence>MLNKKIQEKRKALHKKYKGERCAGKAQLTDAQKAEIKKMREQQKQLHQAAAAIALKYKTQLGRIKESIADERATWEADLKAIAIKYNPELADKSLDETKRGHHAAKLARYNRLIVPVNFILWDATQDRDVFIEPGSTVYPNPTSSTNTIEYIVAKNGNVKITQLDAKGNALRTLLNEPKAKGHYTLDVNLNNLPNATYYYIIETASGSETKRILKR</sequence>
<dbReference type="RefSeq" id="WP_219878848.1">
    <property type="nucleotide sequence ID" value="NZ_JAHYXK010000023.1"/>
</dbReference>
<protein>
    <submittedName>
        <fullName evidence="2">T9SS type A sorting domain-containing protein</fullName>
    </submittedName>
</protein>
<dbReference type="EMBL" id="JAHYXK010000023">
    <property type="protein sequence ID" value="MBW7468976.1"/>
    <property type="molecule type" value="Genomic_DNA"/>
</dbReference>
<reference evidence="2 3" key="1">
    <citation type="journal article" date="2016" name="Int. J. Syst. Evol. Microbiol.">
        <title>Pontibacter aydingkolensis sp. nov., isolated from soil of a salt lake.</title>
        <authorList>
            <person name="Osman G."/>
            <person name="Zhang T."/>
            <person name="Lou K."/>
            <person name="Gao Y."/>
            <person name="Chang W."/>
            <person name="Lin Q."/>
            <person name="Yang H.M."/>
            <person name="Huo X.D."/>
            <person name="Wang N."/>
        </authorList>
    </citation>
    <scope>NUCLEOTIDE SEQUENCE [LARGE SCALE GENOMIC DNA]</scope>
    <source>
        <strain evidence="2 3">KACC 19255</strain>
    </source>
</reference>
<keyword evidence="3" id="KW-1185">Reference proteome</keyword>
<dbReference type="InterPro" id="IPR026444">
    <property type="entry name" value="Secre_tail"/>
</dbReference>
<name>A0ABS7CZ63_9BACT</name>
<dbReference type="NCBIfam" id="TIGR04183">
    <property type="entry name" value="Por_Secre_tail"/>
    <property type="match status" value="1"/>
</dbReference>
<dbReference type="Proteomes" id="UP000813018">
    <property type="component" value="Unassembled WGS sequence"/>
</dbReference>
<proteinExistence type="predicted"/>
<evidence type="ECO:0000313" key="2">
    <source>
        <dbReference type="EMBL" id="MBW7468976.1"/>
    </source>
</evidence>
<dbReference type="Pfam" id="PF18962">
    <property type="entry name" value="Por_Secre_tail"/>
    <property type="match status" value="1"/>
</dbReference>
<evidence type="ECO:0000313" key="3">
    <source>
        <dbReference type="Proteomes" id="UP000813018"/>
    </source>
</evidence>